<dbReference type="Proteomes" id="UP000292927">
    <property type="component" value="Unassembled WGS sequence"/>
</dbReference>
<dbReference type="OrthoDB" id="9775804at2"/>
<dbReference type="CDD" id="cd04301">
    <property type="entry name" value="NAT_SF"/>
    <property type="match status" value="1"/>
</dbReference>
<dbReference type="AlphaFoldDB" id="A0A4V2F8A0"/>
<reference evidence="2 3" key="1">
    <citation type="submission" date="2019-02" db="EMBL/GenBank/DDBJ databases">
        <title>Genomic Encyclopedia of Type Strains, Phase IV (KMG-IV): sequencing the most valuable type-strain genomes for metagenomic binning, comparative biology and taxonomic classification.</title>
        <authorList>
            <person name="Goeker M."/>
        </authorList>
    </citation>
    <scope>NUCLEOTIDE SEQUENCE [LARGE SCALE GENOMIC DNA]</scope>
    <source>
        <strain evidence="2 3">DSM 29486</strain>
    </source>
</reference>
<evidence type="ECO:0000313" key="3">
    <source>
        <dbReference type="Proteomes" id="UP000292927"/>
    </source>
</evidence>
<protein>
    <submittedName>
        <fullName evidence="2">Acetyltransferase (GNAT) family protein</fullName>
    </submittedName>
</protein>
<dbReference type="InterPro" id="IPR053144">
    <property type="entry name" value="Acetyltransferase_Butenolide"/>
</dbReference>
<dbReference type="InterPro" id="IPR000182">
    <property type="entry name" value="GNAT_dom"/>
</dbReference>
<keyword evidence="3" id="KW-1185">Reference proteome</keyword>
<accession>A0A4V2F8A0</accession>
<gene>
    <name evidence="2" type="ORF">EV209_0811</name>
</gene>
<evidence type="ECO:0000313" key="2">
    <source>
        <dbReference type="EMBL" id="RZT02687.1"/>
    </source>
</evidence>
<dbReference type="PANTHER" id="PTHR43233">
    <property type="entry name" value="FAMILY N-ACETYLTRANSFERASE, PUTATIVE (AFU_ORTHOLOGUE AFUA_6G03350)-RELATED"/>
    <property type="match status" value="1"/>
</dbReference>
<dbReference type="PANTHER" id="PTHR43233:SF1">
    <property type="entry name" value="FAMILY N-ACETYLTRANSFERASE, PUTATIVE (AFU_ORTHOLOGUE AFUA_6G03350)-RELATED"/>
    <property type="match status" value="1"/>
</dbReference>
<dbReference type="EMBL" id="SGXF01000001">
    <property type="protein sequence ID" value="RZT02687.1"/>
    <property type="molecule type" value="Genomic_DNA"/>
</dbReference>
<proteinExistence type="predicted"/>
<dbReference type="GO" id="GO:0016747">
    <property type="term" value="F:acyltransferase activity, transferring groups other than amino-acyl groups"/>
    <property type="evidence" value="ECO:0007669"/>
    <property type="project" value="InterPro"/>
</dbReference>
<dbReference type="SUPFAM" id="SSF55729">
    <property type="entry name" value="Acyl-CoA N-acyltransferases (Nat)"/>
    <property type="match status" value="1"/>
</dbReference>
<dbReference type="PROSITE" id="PS51186">
    <property type="entry name" value="GNAT"/>
    <property type="match status" value="1"/>
</dbReference>
<comment type="caution">
    <text evidence="2">The sequence shown here is derived from an EMBL/GenBank/DDBJ whole genome shotgun (WGS) entry which is preliminary data.</text>
</comment>
<dbReference type="Gene3D" id="3.40.630.30">
    <property type="match status" value="1"/>
</dbReference>
<dbReference type="InterPro" id="IPR016181">
    <property type="entry name" value="Acyl_CoA_acyltransferase"/>
</dbReference>
<organism evidence="2 3">
    <name type="scientific">Cuneatibacter caecimuris</name>
    <dbReference type="NCBI Taxonomy" id="1796618"/>
    <lineage>
        <taxon>Bacteria</taxon>
        <taxon>Bacillati</taxon>
        <taxon>Bacillota</taxon>
        <taxon>Clostridia</taxon>
        <taxon>Lachnospirales</taxon>
        <taxon>Lachnospiraceae</taxon>
        <taxon>Cuneatibacter</taxon>
    </lineage>
</organism>
<feature type="domain" description="N-acetyltransferase" evidence="1">
    <location>
        <begin position="9"/>
        <end position="145"/>
    </location>
</feature>
<name>A0A4V2F8A0_9FIRM</name>
<keyword evidence="2" id="KW-0808">Transferase</keyword>
<dbReference type="RefSeq" id="WP_130433279.1">
    <property type="nucleotide sequence ID" value="NZ_SGXF01000001.1"/>
</dbReference>
<sequence>MNQQSDSLLELRQNTVDVDLYLKLRAAVNWPPLTRIQAQKALDNSLVVMCVYLAGQPIGMGRLVGDGAVICYIQDLIIHPHAQRRGVGSLLMNSLKSYAESLREPGTTMMLDLMCAKGREPFYVHYGFIPRPTEKLGPGMILYLTDHSE</sequence>
<dbReference type="Pfam" id="PF13508">
    <property type="entry name" value="Acetyltransf_7"/>
    <property type="match status" value="1"/>
</dbReference>
<evidence type="ECO:0000259" key="1">
    <source>
        <dbReference type="PROSITE" id="PS51186"/>
    </source>
</evidence>